<keyword evidence="2" id="KW-0812">Transmembrane</keyword>
<name>A0A067TEU7_GALM3</name>
<keyword evidence="4" id="KW-1185">Reference proteome</keyword>
<evidence type="ECO:0000256" key="1">
    <source>
        <dbReference type="SAM" id="MobiDB-lite"/>
    </source>
</evidence>
<evidence type="ECO:0000256" key="2">
    <source>
        <dbReference type="SAM" id="Phobius"/>
    </source>
</evidence>
<keyword evidence="2" id="KW-0472">Membrane</keyword>
<accession>A0A067TEU7</accession>
<feature type="compositionally biased region" description="Basic and acidic residues" evidence="1">
    <location>
        <begin position="43"/>
        <end position="56"/>
    </location>
</feature>
<dbReference type="AlphaFoldDB" id="A0A067TEU7"/>
<sequence>MPSRRRTRRTPRSLRRPLHTKPAAKIKAKAFQKPRLVRRYMRRKPEDAKAHSRHMDASTLTHVPSQDKDKTKIPAQKSPVVSPAHNAVAVERKTASIGPFVAEITAIPNPTPDTGTNSTNTVGAGSPLLGAIPSVTMSTGSMTSTIPTILTASPARNFLTTSFSALPPLLSLATTSSVTTTQYTRAYLPTPTVLPSMTSQPADLKSHQITAAVVILLSVGSSLLLLGACIIAKMCFLPSRRHPRPIPSLPLLKDIEADEEYFETKELDESPIFGGEARMSSTAGTGGPIWTWVQYPHAKNPPSSVKTFSQDNTGGGAYPDDSQYGHQYPLANQTFTAQMTETPSVHEQVLHNIPAAVASTSKRLSMTAALYNPNTTTHEPIGTNGRQETVLTADGHNVLKRSKSKAGNRRSRQAGSEERRYRDSATSFIGLAYDAEVAPPSPVDYVQPIEIPADIAFEGRARVRSGYFAAGTYPRISTMPSASYSIATATRINLGQRNSFSKEKFSLQRTNSKRLRDTQALTYALGLASPRTEYGAPSPQPTLYPEDSMSVADPKRPKKRNVAEKRAGEAVPDVPVIVPMQQEGGSTGTLMGMDFGVSQMSLSGLALDVKSEATEREPVRNADKPPRVPSPPPLLSLAQMGLEQHNPEAFANYRSPTYSLYGLYEAADNRKSFVR</sequence>
<gene>
    <name evidence="3" type="ORF">GALMADRAFT_239809</name>
</gene>
<feature type="region of interest" description="Disordered" evidence="1">
    <location>
        <begin position="612"/>
        <end position="635"/>
    </location>
</feature>
<keyword evidence="2" id="KW-1133">Transmembrane helix</keyword>
<protein>
    <recommendedName>
        <fullName evidence="5">Transmembrane protein</fullName>
    </recommendedName>
</protein>
<evidence type="ECO:0008006" key="5">
    <source>
        <dbReference type="Google" id="ProtNLM"/>
    </source>
</evidence>
<feature type="compositionally biased region" description="Basic residues" evidence="1">
    <location>
        <begin position="400"/>
        <end position="412"/>
    </location>
</feature>
<proteinExistence type="predicted"/>
<feature type="region of interest" description="Disordered" evidence="1">
    <location>
        <begin position="530"/>
        <end position="568"/>
    </location>
</feature>
<dbReference type="STRING" id="685588.A0A067TEU7"/>
<reference evidence="4" key="1">
    <citation type="journal article" date="2014" name="Proc. Natl. Acad. Sci. U.S.A.">
        <title>Extensive sampling of basidiomycete genomes demonstrates inadequacy of the white-rot/brown-rot paradigm for wood decay fungi.</title>
        <authorList>
            <person name="Riley R."/>
            <person name="Salamov A.A."/>
            <person name="Brown D.W."/>
            <person name="Nagy L.G."/>
            <person name="Floudas D."/>
            <person name="Held B.W."/>
            <person name="Levasseur A."/>
            <person name="Lombard V."/>
            <person name="Morin E."/>
            <person name="Otillar R."/>
            <person name="Lindquist E.A."/>
            <person name="Sun H."/>
            <person name="LaButti K.M."/>
            <person name="Schmutz J."/>
            <person name="Jabbour D."/>
            <person name="Luo H."/>
            <person name="Baker S.E."/>
            <person name="Pisabarro A.G."/>
            <person name="Walton J.D."/>
            <person name="Blanchette R.A."/>
            <person name="Henrissat B."/>
            <person name="Martin F."/>
            <person name="Cullen D."/>
            <person name="Hibbett D.S."/>
            <person name="Grigoriev I.V."/>
        </authorList>
    </citation>
    <scope>NUCLEOTIDE SEQUENCE [LARGE SCALE GENOMIC DNA]</scope>
    <source>
        <strain evidence="4">CBS 339.88</strain>
    </source>
</reference>
<organism evidence="3 4">
    <name type="scientific">Galerina marginata (strain CBS 339.88)</name>
    <dbReference type="NCBI Taxonomy" id="685588"/>
    <lineage>
        <taxon>Eukaryota</taxon>
        <taxon>Fungi</taxon>
        <taxon>Dikarya</taxon>
        <taxon>Basidiomycota</taxon>
        <taxon>Agaricomycotina</taxon>
        <taxon>Agaricomycetes</taxon>
        <taxon>Agaricomycetidae</taxon>
        <taxon>Agaricales</taxon>
        <taxon>Agaricineae</taxon>
        <taxon>Strophariaceae</taxon>
        <taxon>Galerina</taxon>
    </lineage>
</organism>
<feature type="region of interest" description="Disordered" evidence="1">
    <location>
        <begin position="1"/>
        <end position="84"/>
    </location>
</feature>
<dbReference type="Proteomes" id="UP000027222">
    <property type="component" value="Unassembled WGS sequence"/>
</dbReference>
<dbReference type="EMBL" id="KL142370">
    <property type="protein sequence ID" value="KDR81686.1"/>
    <property type="molecule type" value="Genomic_DNA"/>
</dbReference>
<evidence type="ECO:0000313" key="3">
    <source>
        <dbReference type="EMBL" id="KDR81686.1"/>
    </source>
</evidence>
<dbReference type="OrthoDB" id="2983908at2759"/>
<feature type="region of interest" description="Disordered" evidence="1">
    <location>
        <begin position="400"/>
        <end position="421"/>
    </location>
</feature>
<feature type="compositionally biased region" description="Basic residues" evidence="1">
    <location>
        <begin position="1"/>
        <end position="42"/>
    </location>
</feature>
<feature type="transmembrane region" description="Helical" evidence="2">
    <location>
        <begin position="209"/>
        <end position="234"/>
    </location>
</feature>
<feature type="compositionally biased region" description="Basic and acidic residues" evidence="1">
    <location>
        <begin position="612"/>
        <end position="626"/>
    </location>
</feature>
<dbReference type="HOGENOM" id="CLU_032062_0_0_1"/>
<evidence type="ECO:0000313" key="4">
    <source>
        <dbReference type="Proteomes" id="UP000027222"/>
    </source>
</evidence>